<evidence type="ECO:0000256" key="2">
    <source>
        <dbReference type="SAM" id="SignalP"/>
    </source>
</evidence>
<dbReference type="InterPro" id="IPR038305">
    <property type="entry name" value="HeLo_sf"/>
</dbReference>
<feature type="signal peptide" evidence="2">
    <location>
        <begin position="1"/>
        <end position="27"/>
    </location>
</feature>
<dbReference type="PANTHER" id="PTHR37542:SF1">
    <property type="entry name" value="PRION-INHIBITION AND PROPAGATION HELO DOMAIN-CONTAINING PROTEIN"/>
    <property type="match status" value="1"/>
</dbReference>
<keyword evidence="2" id="KW-0732">Signal</keyword>
<feature type="domain" description="Prion-inhibition and propagation HeLo" evidence="3">
    <location>
        <begin position="8"/>
        <end position="212"/>
    </location>
</feature>
<feature type="compositionally biased region" description="Polar residues" evidence="1">
    <location>
        <begin position="222"/>
        <end position="234"/>
    </location>
</feature>
<feature type="domain" description="DUF7580" evidence="4">
    <location>
        <begin position="376"/>
        <end position="588"/>
    </location>
</feature>
<evidence type="ECO:0000313" key="5">
    <source>
        <dbReference type="EMBL" id="KAK3175245.1"/>
    </source>
</evidence>
<dbReference type="Proteomes" id="UP001276659">
    <property type="component" value="Unassembled WGS sequence"/>
</dbReference>
<dbReference type="InterPro" id="IPR029498">
    <property type="entry name" value="HeLo_dom"/>
</dbReference>
<dbReference type="EMBL" id="JASNWA010000006">
    <property type="protein sequence ID" value="KAK3175245.1"/>
    <property type="molecule type" value="Genomic_DNA"/>
</dbReference>
<keyword evidence="6" id="KW-1185">Reference proteome</keyword>
<accession>A0AAE0DMQ3</accession>
<dbReference type="AlphaFoldDB" id="A0AAE0DMQ3"/>
<evidence type="ECO:0000313" key="6">
    <source>
        <dbReference type="Proteomes" id="UP001276659"/>
    </source>
</evidence>
<dbReference type="InterPro" id="IPR056002">
    <property type="entry name" value="DUF7580"/>
</dbReference>
<comment type="caution">
    <text evidence="5">The sequence shown here is derived from an EMBL/GenBank/DDBJ whole genome shotgun (WGS) entry which is preliminary data.</text>
</comment>
<evidence type="ECO:0000256" key="1">
    <source>
        <dbReference type="SAM" id="MobiDB-lite"/>
    </source>
</evidence>
<dbReference type="InterPro" id="IPR011009">
    <property type="entry name" value="Kinase-like_dom_sf"/>
</dbReference>
<evidence type="ECO:0008006" key="7">
    <source>
        <dbReference type="Google" id="ProtNLM"/>
    </source>
</evidence>
<protein>
    <recommendedName>
        <fullName evidence="7">Protein kinase domain-containing protein</fullName>
    </recommendedName>
</protein>
<evidence type="ECO:0000259" key="4">
    <source>
        <dbReference type="Pfam" id="PF24476"/>
    </source>
</evidence>
<sequence length="593" mass="66971">MDPITAAGIGLSITSLALQAFAGCVKGYQLFADAEDMPARYQHLRVRLQIEESRLLNWGEKVGLEQERLDNPSRTLLQNGNLIIEVMLEMQALFKETTHIVNEFDHYVQKPTPEKGAGGEAELDKRLPRLPNLMLEKTLRFFEKVPQTKVRLKWAMIKKDKFGSLIEKLIGYNTYIEGLLDKSAMEHLQFMQQQTYMTMLQLNSSVSKLKEISLAIQMKTAATTPGNGSSISFHRSNDSPKTDSDHADFAHLAEFKAQQISLDSGPPDLEPIRSEEVEIGDSDDETHSDDETRSEALFQSTHVWIEWKHYSVDQNPHSYWNKTIENRIKKLAILLSSTRKPKQFGAPHCLGYFNDKDGERYGFLYRKPLEVPSTTKPTSLFDLLTPPNKPSLSKRITLAHTIARCLMYLHSVNWLHKGLRSNNIIFFTPEGKTPAYHEPIIAGFEYARPDRPEEETDPPPQPSKHDIYRHPATLTGMGGSRSQKSHDIYSLGIVLVEIAYWQSIDEILNVPRDAKKAVPSVREARQRLLAPASLRDIENQVGEVYGAAVRKCLAGGKELDIPKGANETNAEVGVLMQSKFSKEIVNKLGDIRV</sequence>
<dbReference type="Pfam" id="PF14479">
    <property type="entry name" value="HeLo"/>
    <property type="match status" value="1"/>
</dbReference>
<dbReference type="Gene3D" id="1.20.120.1020">
    <property type="entry name" value="Prion-inhibition and propagation, HeLo domain"/>
    <property type="match status" value="1"/>
</dbReference>
<organism evidence="5 6">
    <name type="scientific">Lepraria neglecta</name>
    <dbReference type="NCBI Taxonomy" id="209136"/>
    <lineage>
        <taxon>Eukaryota</taxon>
        <taxon>Fungi</taxon>
        <taxon>Dikarya</taxon>
        <taxon>Ascomycota</taxon>
        <taxon>Pezizomycotina</taxon>
        <taxon>Lecanoromycetes</taxon>
        <taxon>OSLEUM clade</taxon>
        <taxon>Lecanoromycetidae</taxon>
        <taxon>Lecanorales</taxon>
        <taxon>Lecanorineae</taxon>
        <taxon>Stereocaulaceae</taxon>
        <taxon>Lepraria</taxon>
    </lineage>
</organism>
<reference evidence="5" key="1">
    <citation type="submission" date="2022-11" db="EMBL/GenBank/DDBJ databases">
        <title>Chromosomal genome sequence assembly and mating type (MAT) locus characterization of the leprose asexual lichenized fungus Lepraria neglecta (Nyl.) Erichsen.</title>
        <authorList>
            <person name="Allen J.L."/>
            <person name="Pfeffer B."/>
        </authorList>
    </citation>
    <scope>NUCLEOTIDE SEQUENCE</scope>
    <source>
        <strain evidence="5">Allen 5258</strain>
    </source>
</reference>
<feature type="compositionally biased region" description="Acidic residues" evidence="1">
    <location>
        <begin position="277"/>
        <end position="288"/>
    </location>
</feature>
<proteinExistence type="predicted"/>
<feature type="compositionally biased region" description="Basic and acidic residues" evidence="1">
    <location>
        <begin position="235"/>
        <end position="245"/>
    </location>
</feature>
<dbReference type="Pfam" id="PF24476">
    <property type="entry name" value="DUF7580"/>
    <property type="match status" value="1"/>
</dbReference>
<gene>
    <name evidence="5" type="ORF">OEA41_002492</name>
</gene>
<feature type="chain" id="PRO_5042211237" description="Protein kinase domain-containing protein" evidence="2">
    <location>
        <begin position="28"/>
        <end position="593"/>
    </location>
</feature>
<name>A0AAE0DMQ3_9LECA</name>
<dbReference type="SUPFAM" id="SSF56112">
    <property type="entry name" value="Protein kinase-like (PK-like)"/>
    <property type="match status" value="1"/>
</dbReference>
<dbReference type="Gene3D" id="1.10.510.10">
    <property type="entry name" value="Transferase(Phosphotransferase) domain 1"/>
    <property type="match status" value="1"/>
</dbReference>
<dbReference type="PANTHER" id="PTHR37542">
    <property type="entry name" value="HELO DOMAIN-CONTAINING PROTEIN-RELATED"/>
    <property type="match status" value="1"/>
</dbReference>
<feature type="region of interest" description="Disordered" evidence="1">
    <location>
        <begin position="260"/>
        <end position="292"/>
    </location>
</feature>
<evidence type="ECO:0000259" key="3">
    <source>
        <dbReference type="Pfam" id="PF14479"/>
    </source>
</evidence>
<feature type="region of interest" description="Disordered" evidence="1">
    <location>
        <begin position="222"/>
        <end position="245"/>
    </location>
</feature>